<sequence>MNEPTGEPGGRLRDGSDDGSHDRLSDLFVGEFGEILEIGDTDDAFDGSGDDCHSTGGCVTCSDEAIPVTVVRLKYRDMAVVDTGDGEPEEVSVALVETAVGDTILVHAKEAIAVVTRVDDDGCR</sequence>
<name>A0A8J3X9F7_9ACTN</name>
<comment type="caution">
    <text evidence="3">The sequence shown here is derived from an EMBL/GenBank/DDBJ whole genome shotgun (WGS) entry which is preliminary data.</text>
</comment>
<evidence type="ECO:0000256" key="1">
    <source>
        <dbReference type="ARBA" id="ARBA00006018"/>
    </source>
</evidence>
<evidence type="ECO:0000256" key="2">
    <source>
        <dbReference type="SAM" id="MobiDB-lite"/>
    </source>
</evidence>
<dbReference type="EMBL" id="BOOO01000036">
    <property type="protein sequence ID" value="GII32810.1"/>
    <property type="molecule type" value="Genomic_DNA"/>
</dbReference>
<feature type="compositionally biased region" description="Basic and acidic residues" evidence="2">
    <location>
        <begin position="10"/>
        <end position="24"/>
    </location>
</feature>
<evidence type="ECO:0000313" key="3">
    <source>
        <dbReference type="EMBL" id="GII32810.1"/>
    </source>
</evidence>
<accession>A0A8J3X9F7</accession>
<dbReference type="RefSeq" id="WP_203956675.1">
    <property type="nucleotide sequence ID" value="NZ_BOOO01000036.1"/>
</dbReference>
<dbReference type="Proteomes" id="UP000650628">
    <property type="component" value="Unassembled WGS sequence"/>
</dbReference>
<dbReference type="SUPFAM" id="SSF159127">
    <property type="entry name" value="HupF/HypC-like"/>
    <property type="match status" value="1"/>
</dbReference>
<proteinExistence type="inferred from homology"/>
<dbReference type="Pfam" id="PF01455">
    <property type="entry name" value="HupF_HypC"/>
    <property type="match status" value="1"/>
</dbReference>
<evidence type="ECO:0000313" key="4">
    <source>
        <dbReference type="Proteomes" id="UP000650628"/>
    </source>
</evidence>
<organism evidence="3 4">
    <name type="scientific">Planotetraspora mira</name>
    <dbReference type="NCBI Taxonomy" id="58121"/>
    <lineage>
        <taxon>Bacteria</taxon>
        <taxon>Bacillati</taxon>
        <taxon>Actinomycetota</taxon>
        <taxon>Actinomycetes</taxon>
        <taxon>Streptosporangiales</taxon>
        <taxon>Streptosporangiaceae</taxon>
        <taxon>Planotetraspora</taxon>
    </lineage>
</organism>
<gene>
    <name evidence="3" type="ORF">Pmi06nite_62520</name>
</gene>
<protein>
    <submittedName>
        <fullName evidence="3">Uncharacterized protein</fullName>
    </submittedName>
</protein>
<comment type="similarity">
    <text evidence="1">Belongs to the HupF/HypC family.</text>
</comment>
<feature type="region of interest" description="Disordered" evidence="2">
    <location>
        <begin position="1"/>
        <end position="24"/>
    </location>
</feature>
<dbReference type="InterPro" id="IPR001109">
    <property type="entry name" value="Hydrogenase_HupF/HypC"/>
</dbReference>
<keyword evidence="4" id="KW-1185">Reference proteome</keyword>
<dbReference type="Gene3D" id="2.30.30.140">
    <property type="match status" value="1"/>
</dbReference>
<dbReference type="AlphaFoldDB" id="A0A8J3X9F7"/>
<reference evidence="3 4" key="1">
    <citation type="submission" date="2021-01" db="EMBL/GenBank/DDBJ databases">
        <title>Whole genome shotgun sequence of Planotetraspora mira NBRC 15435.</title>
        <authorList>
            <person name="Komaki H."/>
            <person name="Tamura T."/>
        </authorList>
    </citation>
    <scope>NUCLEOTIDE SEQUENCE [LARGE SCALE GENOMIC DNA]</scope>
    <source>
        <strain evidence="3 4">NBRC 15435</strain>
    </source>
</reference>